<evidence type="ECO:0000313" key="3">
    <source>
        <dbReference type="Proteomes" id="UP000012070"/>
    </source>
</evidence>
<proteinExistence type="predicted"/>
<comment type="caution">
    <text evidence="2">The sequence shown here is derived from an EMBL/GenBank/DDBJ whole genome shotgun (WGS) entry which is preliminary data.</text>
</comment>
<dbReference type="AlphaFoldDB" id="A0A829CGH2"/>
<feature type="region of interest" description="Disordered" evidence="1">
    <location>
        <begin position="343"/>
        <end position="389"/>
    </location>
</feature>
<feature type="compositionally biased region" description="Low complexity" evidence="1">
    <location>
        <begin position="368"/>
        <end position="380"/>
    </location>
</feature>
<dbReference type="EMBL" id="APKD01000003">
    <property type="protein sequence ID" value="EMT37424.1"/>
    <property type="molecule type" value="Genomic_DNA"/>
</dbReference>
<dbReference type="NCBIfam" id="NF038175">
    <property type="entry name" value="IniB_NTERM"/>
    <property type="match status" value="1"/>
</dbReference>
<reference evidence="3" key="2">
    <citation type="submission" date="2013-04" db="EMBL/GenBank/DDBJ databases">
        <title>Non-Mycobacterium tuberculosis sensu stricto in a globally representative population.</title>
        <authorList>
            <person name="Stone M.J."/>
            <person name="Brown T.J."/>
            <person name="Drobniewski F.A."/>
        </authorList>
    </citation>
    <scope>NUCLEOTIDE SEQUENCE [LARGE SCALE GENOMIC DNA]</scope>
    <source>
        <strain evidence="3">112400015</strain>
    </source>
</reference>
<evidence type="ECO:0000313" key="2">
    <source>
        <dbReference type="EMBL" id="EMT37424.1"/>
    </source>
</evidence>
<organism evidence="2 3">
    <name type="scientific">Mycobacterium orygis 112400015</name>
    <dbReference type="NCBI Taxonomy" id="1305739"/>
    <lineage>
        <taxon>Bacteria</taxon>
        <taxon>Bacillati</taxon>
        <taxon>Actinomycetota</taxon>
        <taxon>Actinomycetes</taxon>
        <taxon>Mycobacteriales</taxon>
        <taxon>Mycobacteriaceae</taxon>
        <taxon>Mycobacterium</taxon>
        <taxon>Mycobacterium tuberculosis complex</taxon>
    </lineage>
</organism>
<dbReference type="InterPro" id="IPR049709">
    <property type="entry name" value="IniB-like_N"/>
</dbReference>
<gene>
    <name evidence="2" type="ORF">MORY_02233</name>
</gene>
<dbReference type="Proteomes" id="UP000012070">
    <property type="component" value="Unassembled WGS sequence"/>
</dbReference>
<evidence type="ECO:0000256" key="1">
    <source>
        <dbReference type="SAM" id="MobiDB-lite"/>
    </source>
</evidence>
<accession>A0A829CGH2</accession>
<protein>
    <submittedName>
        <fullName evidence="2">Isoniazid inducible protein iniB</fullName>
    </submittedName>
</protein>
<name>A0A829CGH2_9MYCO</name>
<reference evidence="2 3" key="1">
    <citation type="submission" date="2013-03" db="EMBL/GenBank/DDBJ databases">
        <authorList>
            <person name="Casali N."/>
            <person name="Drobniewski F.A."/>
        </authorList>
    </citation>
    <scope>NUCLEOTIDE SEQUENCE [LARGE SCALE GENOMIC DNA]</scope>
    <source>
        <strain evidence="2 3">112400015</strain>
    </source>
</reference>
<sequence>MKMTSLIDYILSLFRSEDAARSFVAAPGRAMTSAGLIDIAPHQISSVAANVVPGLNLGAGDPMSGLRQAVAARHGFAQDVANVGFAGDAGAGVASVITTDVGAGLASGLGAGFLGQGGLALAASSGGFGGQVGLAAQVGLGFTAVIEAEVGAQVGAGLGIGTGLGAQAGMGFGGGVGLGLGGQAGGVIGGSAAGAIGAGVGGRLGGNGQIGVAGQGAVGAGVGAGVGGQAGIASQIGVSAGGGLGGVGNVSGLTGVSSNAVLASNASGQAGLIASEGAALNGAAMPHLSGPLAGVGVGGQAGAAGGAGWASERSGTRLLSRRPWARLAWWPRPRRLLEWLAGSAGQPRPGSAGHTATSWATREPHWAVSTRSTPVSRPSSMAWSCPVAP</sequence>